<dbReference type="AlphaFoldDB" id="A0A9X2EAB4"/>
<dbReference type="Proteomes" id="UP001139157">
    <property type="component" value="Unassembled WGS sequence"/>
</dbReference>
<dbReference type="EMBL" id="JAMRXG010000011">
    <property type="protein sequence ID" value="MCM6776674.1"/>
    <property type="molecule type" value="Genomic_DNA"/>
</dbReference>
<reference evidence="3" key="1">
    <citation type="submission" date="2022-06" db="EMBL/GenBank/DDBJ databases">
        <title>Novel species in genus nocardia.</title>
        <authorList>
            <person name="Li F."/>
        </authorList>
    </citation>
    <scope>NUCLEOTIDE SEQUENCE</scope>
    <source>
        <strain evidence="3">CDC141</strain>
    </source>
</reference>
<dbReference type="SUPFAM" id="SSF55961">
    <property type="entry name" value="Bet v1-like"/>
    <property type="match status" value="1"/>
</dbReference>
<accession>A0A9X2EAB4</accession>
<evidence type="ECO:0000259" key="2">
    <source>
        <dbReference type="Pfam" id="PF08327"/>
    </source>
</evidence>
<protein>
    <submittedName>
        <fullName evidence="3">SRPBCC family protein</fullName>
    </submittedName>
</protein>
<dbReference type="CDD" id="cd08899">
    <property type="entry name" value="SRPBCC_CalC_Aha1-like_6"/>
    <property type="match status" value="1"/>
</dbReference>
<dbReference type="InterPro" id="IPR013538">
    <property type="entry name" value="ASHA1/2-like_C"/>
</dbReference>
<name>A0A9X2EAB4_9NOCA</name>
<keyword evidence="4" id="KW-1185">Reference proteome</keyword>
<comment type="caution">
    <text evidence="3">The sequence shown here is derived from an EMBL/GenBank/DDBJ whole genome shotgun (WGS) entry which is preliminary data.</text>
</comment>
<feature type="domain" description="Activator of Hsp90 ATPase homologue 1/2-like C-terminal" evidence="2">
    <location>
        <begin position="25"/>
        <end position="139"/>
    </location>
</feature>
<evidence type="ECO:0000256" key="1">
    <source>
        <dbReference type="ARBA" id="ARBA00006817"/>
    </source>
</evidence>
<gene>
    <name evidence="3" type="ORF">NDR86_24605</name>
</gene>
<evidence type="ECO:0000313" key="4">
    <source>
        <dbReference type="Proteomes" id="UP001139157"/>
    </source>
</evidence>
<sequence length="164" mass="18414">MTTTPTGRLLSTPDGRDLELTRTFRAPIDDVWASITESARTARWFGPWEGEGGAGRTIKMQLAFEDGAPWCDAHIDACEPPHHLALTTRDEFGTWRLEASLTETAGVTELRLIHHLDPQAAIAEVGPGWEYYLDALAAAREDRPHPDFDDYYPALKQYYADLEK</sequence>
<dbReference type="Gene3D" id="3.30.530.20">
    <property type="match status" value="1"/>
</dbReference>
<evidence type="ECO:0000313" key="3">
    <source>
        <dbReference type="EMBL" id="MCM6776674.1"/>
    </source>
</evidence>
<organism evidence="3 4">
    <name type="scientific">Nocardia pulmonis</name>
    <dbReference type="NCBI Taxonomy" id="2951408"/>
    <lineage>
        <taxon>Bacteria</taxon>
        <taxon>Bacillati</taxon>
        <taxon>Actinomycetota</taxon>
        <taxon>Actinomycetes</taxon>
        <taxon>Mycobacteriales</taxon>
        <taxon>Nocardiaceae</taxon>
        <taxon>Nocardia</taxon>
    </lineage>
</organism>
<dbReference type="InterPro" id="IPR023393">
    <property type="entry name" value="START-like_dom_sf"/>
</dbReference>
<proteinExistence type="inferred from homology"/>
<dbReference type="RefSeq" id="WP_251914984.1">
    <property type="nucleotide sequence ID" value="NZ_JAMRXG010000011.1"/>
</dbReference>
<comment type="similarity">
    <text evidence="1">Belongs to the AHA1 family.</text>
</comment>
<dbReference type="Pfam" id="PF08327">
    <property type="entry name" value="AHSA1"/>
    <property type="match status" value="1"/>
</dbReference>